<dbReference type="InterPro" id="IPR005828">
    <property type="entry name" value="MFS_sugar_transport-like"/>
</dbReference>
<keyword evidence="3 7" id="KW-0813">Transport</keyword>
<keyword evidence="5 8" id="KW-1133">Transmembrane helix</keyword>
<accession>A0A9P6WH55</accession>
<feature type="transmembrane region" description="Helical" evidence="8">
    <location>
        <begin position="72"/>
        <end position="92"/>
    </location>
</feature>
<feature type="transmembrane region" description="Helical" evidence="8">
    <location>
        <begin position="337"/>
        <end position="358"/>
    </location>
</feature>
<evidence type="ECO:0000256" key="8">
    <source>
        <dbReference type="SAM" id="Phobius"/>
    </source>
</evidence>
<protein>
    <recommendedName>
        <fullName evidence="9">Major facilitator superfamily (MFS) profile domain-containing protein</fullName>
    </recommendedName>
</protein>
<dbReference type="Gene3D" id="1.20.1250.20">
    <property type="entry name" value="MFS general substrate transporter like domains"/>
    <property type="match status" value="1"/>
</dbReference>
<organism evidence="10 11">
    <name type="scientific">Maudiozyma exigua</name>
    <name type="common">Yeast</name>
    <name type="synonym">Kazachstania exigua</name>
    <dbReference type="NCBI Taxonomy" id="34358"/>
    <lineage>
        <taxon>Eukaryota</taxon>
        <taxon>Fungi</taxon>
        <taxon>Dikarya</taxon>
        <taxon>Ascomycota</taxon>
        <taxon>Saccharomycotina</taxon>
        <taxon>Saccharomycetes</taxon>
        <taxon>Saccharomycetales</taxon>
        <taxon>Saccharomycetaceae</taxon>
        <taxon>Maudiozyma</taxon>
    </lineage>
</organism>
<feature type="domain" description="Major facilitator superfamily (MFS) profile" evidence="9">
    <location>
        <begin position="25"/>
        <end position="453"/>
    </location>
</feature>
<dbReference type="SUPFAM" id="SSF103473">
    <property type="entry name" value="MFS general substrate transporter"/>
    <property type="match status" value="1"/>
</dbReference>
<feature type="transmembrane region" description="Helical" evidence="8">
    <location>
        <begin position="275"/>
        <end position="297"/>
    </location>
</feature>
<dbReference type="InterPro" id="IPR020846">
    <property type="entry name" value="MFS_dom"/>
</dbReference>
<feature type="transmembrane region" description="Helical" evidence="8">
    <location>
        <begin position="127"/>
        <end position="148"/>
    </location>
</feature>
<evidence type="ECO:0000256" key="6">
    <source>
        <dbReference type="ARBA" id="ARBA00023136"/>
    </source>
</evidence>
<dbReference type="PANTHER" id="PTHR23503">
    <property type="entry name" value="SOLUTE CARRIER FAMILY 2"/>
    <property type="match status" value="1"/>
</dbReference>
<dbReference type="GO" id="GO:0015149">
    <property type="term" value="F:hexose transmembrane transporter activity"/>
    <property type="evidence" value="ECO:0007669"/>
    <property type="project" value="TreeGrafter"/>
</dbReference>
<evidence type="ECO:0000313" key="10">
    <source>
        <dbReference type="EMBL" id="KAG0672619.1"/>
    </source>
</evidence>
<dbReference type="PROSITE" id="PS00217">
    <property type="entry name" value="SUGAR_TRANSPORT_2"/>
    <property type="match status" value="1"/>
</dbReference>
<comment type="caution">
    <text evidence="10">The sequence shown here is derived from an EMBL/GenBank/DDBJ whole genome shotgun (WGS) entry which is preliminary data.</text>
</comment>
<dbReference type="EMBL" id="PUHR01000001">
    <property type="protein sequence ID" value="KAG0672619.1"/>
    <property type="molecule type" value="Genomic_DNA"/>
</dbReference>
<dbReference type="InterPro" id="IPR005829">
    <property type="entry name" value="Sugar_transporter_CS"/>
</dbReference>
<feature type="transmembrane region" description="Helical" evidence="8">
    <location>
        <begin position="364"/>
        <end position="388"/>
    </location>
</feature>
<dbReference type="Proteomes" id="UP000750334">
    <property type="component" value="Unassembled WGS sequence"/>
</dbReference>
<dbReference type="PROSITE" id="PS50850">
    <property type="entry name" value="MFS"/>
    <property type="match status" value="1"/>
</dbReference>
<evidence type="ECO:0000256" key="7">
    <source>
        <dbReference type="RuleBase" id="RU003346"/>
    </source>
</evidence>
<reference evidence="10 11" key="1">
    <citation type="submission" date="2020-11" db="EMBL/GenBank/DDBJ databases">
        <title>Kefir isolates.</title>
        <authorList>
            <person name="Marcisauskas S."/>
            <person name="Kim Y."/>
            <person name="Blasche S."/>
        </authorList>
    </citation>
    <scope>NUCLEOTIDE SEQUENCE [LARGE SCALE GENOMIC DNA]</scope>
    <source>
        <strain evidence="10 11">OG2</strain>
    </source>
</reference>
<evidence type="ECO:0000256" key="4">
    <source>
        <dbReference type="ARBA" id="ARBA00022692"/>
    </source>
</evidence>
<dbReference type="PRINTS" id="PR00171">
    <property type="entry name" value="SUGRTRNSPORT"/>
</dbReference>
<evidence type="ECO:0000256" key="5">
    <source>
        <dbReference type="ARBA" id="ARBA00022989"/>
    </source>
</evidence>
<evidence type="ECO:0000313" key="11">
    <source>
        <dbReference type="Proteomes" id="UP000750334"/>
    </source>
</evidence>
<feature type="transmembrane region" description="Helical" evidence="8">
    <location>
        <begin position="20"/>
        <end position="38"/>
    </location>
</feature>
<name>A0A9P6WH55_MAUEX</name>
<feature type="transmembrane region" description="Helical" evidence="8">
    <location>
        <begin position="168"/>
        <end position="185"/>
    </location>
</feature>
<dbReference type="OrthoDB" id="4540492at2759"/>
<dbReference type="InterPro" id="IPR003663">
    <property type="entry name" value="Sugar/inositol_transpt"/>
</dbReference>
<dbReference type="NCBIfam" id="TIGR00879">
    <property type="entry name" value="SP"/>
    <property type="match status" value="1"/>
</dbReference>
<dbReference type="GO" id="GO:0016020">
    <property type="term" value="C:membrane"/>
    <property type="evidence" value="ECO:0007669"/>
    <property type="project" value="UniProtKB-SubCell"/>
</dbReference>
<comment type="similarity">
    <text evidence="2 7">Belongs to the major facilitator superfamily. Sugar transporter (TC 2.A.1.1) family.</text>
</comment>
<dbReference type="InterPro" id="IPR045263">
    <property type="entry name" value="GLUT"/>
</dbReference>
<keyword evidence="4 8" id="KW-0812">Transmembrane</keyword>
<evidence type="ECO:0000256" key="3">
    <source>
        <dbReference type="ARBA" id="ARBA00022448"/>
    </source>
</evidence>
<feature type="transmembrane region" description="Helical" evidence="8">
    <location>
        <begin position="309"/>
        <end position="330"/>
    </location>
</feature>
<sequence length="465" mass="51674">MTQYGTQDNELRAMKPPLTYKLLFGTIVACLGSIQYGYHIAELNAPEQFLVCSKIKPNYDYIDCIPMSDSQFGLVTSMFSVGGLIGSLFIGYYSQKYGRRRTSLYISLIALVGSLVMSQSRTFTMILLGRLIVGISCGAGIVITPMYINEIAPMEWKGTLGSMNQLSINLGILLTQALALGWANATQWRNLLYVGALLGLTNWIGWYIVSESPKWLVLNNNVNDAITYLVTLRQCTIDVAKQEIKQWTEGEEETDTTEVTFWQYITSHIYLKPRLAITLLLVGQQFSGINSIIFYGVKIVSQLMSQYAILINFGISITNVVVTFFAGVVIDRSGRKPLLIISTLVMGIMSLIISISILNNLTHWLVIGLFGYIIAFALGLGPIPFLIIGELSSVETISQAQSYGTVCNWIATFAVGYGFPIVNDIIGGYTYIIFSAMTLVLMLCIRQYIPETKGKRNSTEVWQNH</sequence>
<evidence type="ECO:0000256" key="1">
    <source>
        <dbReference type="ARBA" id="ARBA00004141"/>
    </source>
</evidence>
<keyword evidence="11" id="KW-1185">Reference proteome</keyword>
<dbReference type="InterPro" id="IPR036259">
    <property type="entry name" value="MFS_trans_sf"/>
</dbReference>
<evidence type="ECO:0000259" key="9">
    <source>
        <dbReference type="PROSITE" id="PS50850"/>
    </source>
</evidence>
<evidence type="ECO:0000256" key="2">
    <source>
        <dbReference type="ARBA" id="ARBA00010992"/>
    </source>
</evidence>
<dbReference type="Pfam" id="PF00083">
    <property type="entry name" value="Sugar_tr"/>
    <property type="match status" value="1"/>
</dbReference>
<feature type="transmembrane region" description="Helical" evidence="8">
    <location>
        <begin position="425"/>
        <end position="445"/>
    </location>
</feature>
<feature type="transmembrane region" description="Helical" evidence="8">
    <location>
        <begin position="191"/>
        <end position="209"/>
    </location>
</feature>
<comment type="subcellular location">
    <subcellularLocation>
        <location evidence="1">Membrane</location>
        <topology evidence="1">Multi-pass membrane protein</topology>
    </subcellularLocation>
</comment>
<gene>
    <name evidence="10" type="ORF">C6P45_000050</name>
</gene>
<dbReference type="AlphaFoldDB" id="A0A9P6WH55"/>
<keyword evidence="6 8" id="KW-0472">Membrane</keyword>
<proteinExistence type="inferred from homology"/>
<dbReference type="PANTHER" id="PTHR23503:SF8">
    <property type="entry name" value="FACILITATED GLUCOSE TRANSPORTER PROTEIN 1"/>
    <property type="match status" value="1"/>
</dbReference>